<evidence type="ECO:0000313" key="3">
    <source>
        <dbReference type="Proteomes" id="UP000198649"/>
    </source>
</evidence>
<reference evidence="2 3" key="1">
    <citation type="submission" date="2016-10" db="EMBL/GenBank/DDBJ databases">
        <authorList>
            <person name="de Groot N.N."/>
        </authorList>
    </citation>
    <scope>NUCLEOTIDE SEQUENCE [LARGE SCALE GENOMIC DNA]</scope>
    <source>
        <strain evidence="2 3">CGMCC 1.11156</strain>
    </source>
</reference>
<feature type="transmembrane region" description="Helical" evidence="1">
    <location>
        <begin position="218"/>
        <end position="237"/>
    </location>
</feature>
<accession>A0A1I3D366</accession>
<feature type="transmembrane region" description="Helical" evidence="1">
    <location>
        <begin position="243"/>
        <end position="262"/>
    </location>
</feature>
<keyword evidence="1" id="KW-0472">Membrane</keyword>
<protein>
    <recommendedName>
        <fullName evidence="4">EamA-like transporter family protein</fullName>
    </recommendedName>
</protein>
<dbReference type="RefSeq" id="WP_091110516.1">
    <property type="nucleotide sequence ID" value="NZ_BKAF01000004.1"/>
</dbReference>
<dbReference type="AlphaFoldDB" id="A0A1I3D366"/>
<dbReference type="STRING" id="1005945.SAMN05216561_102335"/>
<dbReference type="Proteomes" id="UP000198649">
    <property type="component" value="Unassembled WGS sequence"/>
</dbReference>
<feature type="transmembrane region" description="Helical" evidence="1">
    <location>
        <begin position="134"/>
        <end position="156"/>
    </location>
</feature>
<feature type="transmembrane region" description="Helical" evidence="1">
    <location>
        <begin position="50"/>
        <end position="68"/>
    </location>
</feature>
<gene>
    <name evidence="2" type="ORF">SAMN05216561_102335</name>
</gene>
<keyword evidence="3" id="KW-1185">Reference proteome</keyword>
<dbReference type="PANTHER" id="PTHR40761:SF1">
    <property type="entry name" value="CONSERVED INTEGRAL MEMBRANE ALANINE VALINE AND LEUCINE RICH PROTEIN-RELATED"/>
    <property type="match status" value="1"/>
</dbReference>
<sequence>MTSQAAGLLTGLLAAVLFGLAAVAQARAVRRGAQRPSRLTDFVAHAVRDPLTMLVVLAYLGGFVLHAVSIYLVPLYLAQVLISLSLPITALASRRVDEELAPGDWAGVLAVTAGLVLVALGAGEPGEVVTTWTFALPLAAGVLTLGLVGLIGSGWAGPVLGAAAGLGYAGSALAVRGVGLPFEAAVVVAALAVPLFGLLSFWLYSLGMHADAVTATTAPLIVGQTAVPALLGVWLLGDQVRDGWTASVVAGLTLAVAGAVWVSRSRVATATAS</sequence>
<feature type="transmembrane region" description="Helical" evidence="1">
    <location>
        <begin position="184"/>
        <end position="206"/>
    </location>
</feature>
<dbReference type="EMBL" id="FOQG01000002">
    <property type="protein sequence ID" value="SFH81224.1"/>
    <property type="molecule type" value="Genomic_DNA"/>
</dbReference>
<organism evidence="2 3">
    <name type="scientific">Nocardioides psychrotolerans</name>
    <dbReference type="NCBI Taxonomy" id="1005945"/>
    <lineage>
        <taxon>Bacteria</taxon>
        <taxon>Bacillati</taxon>
        <taxon>Actinomycetota</taxon>
        <taxon>Actinomycetes</taxon>
        <taxon>Propionibacteriales</taxon>
        <taxon>Nocardioidaceae</taxon>
        <taxon>Nocardioides</taxon>
    </lineage>
</organism>
<evidence type="ECO:0000313" key="2">
    <source>
        <dbReference type="EMBL" id="SFH81224.1"/>
    </source>
</evidence>
<evidence type="ECO:0000256" key="1">
    <source>
        <dbReference type="SAM" id="Phobius"/>
    </source>
</evidence>
<keyword evidence="1" id="KW-0812">Transmembrane</keyword>
<feature type="transmembrane region" description="Helical" evidence="1">
    <location>
        <begin position="75"/>
        <end position="93"/>
    </location>
</feature>
<dbReference type="OrthoDB" id="3787867at2"/>
<dbReference type="PANTHER" id="PTHR40761">
    <property type="entry name" value="CONSERVED INTEGRAL MEMBRANE ALANINE VALINE AND LEUCINE RICH PROTEIN-RELATED"/>
    <property type="match status" value="1"/>
</dbReference>
<evidence type="ECO:0008006" key="4">
    <source>
        <dbReference type="Google" id="ProtNLM"/>
    </source>
</evidence>
<feature type="transmembrane region" description="Helical" evidence="1">
    <location>
        <begin position="105"/>
        <end position="122"/>
    </location>
</feature>
<name>A0A1I3D366_9ACTN</name>
<proteinExistence type="predicted"/>
<keyword evidence="1" id="KW-1133">Transmembrane helix</keyword>